<proteinExistence type="predicted"/>
<feature type="region of interest" description="Disordered" evidence="1">
    <location>
        <begin position="178"/>
        <end position="206"/>
    </location>
</feature>
<feature type="compositionally biased region" description="Basic and acidic residues" evidence="1">
    <location>
        <begin position="32"/>
        <end position="42"/>
    </location>
</feature>
<keyword evidence="3" id="KW-1185">Reference proteome</keyword>
<organism evidence="2 3">
    <name type="scientific">Gigaspora margarita</name>
    <dbReference type="NCBI Taxonomy" id="4874"/>
    <lineage>
        <taxon>Eukaryota</taxon>
        <taxon>Fungi</taxon>
        <taxon>Fungi incertae sedis</taxon>
        <taxon>Mucoromycota</taxon>
        <taxon>Glomeromycotina</taxon>
        <taxon>Glomeromycetes</taxon>
        <taxon>Diversisporales</taxon>
        <taxon>Gigasporaceae</taxon>
        <taxon>Gigaspora</taxon>
    </lineage>
</organism>
<comment type="caution">
    <text evidence="2">The sequence shown here is derived from an EMBL/GenBank/DDBJ whole genome shotgun (WGS) entry which is preliminary data.</text>
</comment>
<evidence type="ECO:0000313" key="3">
    <source>
        <dbReference type="Proteomes" id="UP000789901"/>
    </source>
</evidence>
<evidence type="ECO:0000256" key="1">
    <source>
        <dbReference type="SAM" id="MobiDB-lite"/>
    </source>
</evidence>
<feature type="region of interest" description="Disordered" evidence="1">
    <location>
        <begin position="1"/>
        <end position="46"/>
    </location>
</feature>
<feature type="compositionally biased region" description="Basic and acidic residues" evidence="1">
    <location>
        <begin position="178"/>
        <end position="189"/>
    </location>
</feature>
<gene>
    <name evidence="2" type="ORF">GMARGA_LOCUS11320</name>
</gene>
<sequence>NALSESKSTLTSKNSSVTKMKEASTMMSPGTDKPHNLVDRQVKNKKTWNRKSINQLVDERKLMLEKPCESTKIARLEDPLDDVRNLFESEYSHQSGVGIKKDEREAPDNDRVSAPTSCKLFHCYQNETNIKKDAQRVFAGHQQSVKKSLTKGICNPGYCYQNCKDKEKNKNQIIRHCKPADVDNSESKRMNTSAQVKDHDNNKNES</sequence>
<dbReference type="Proteomes" id="UP000789901">
    <property type="component" value="Unassembled WGS sequence"/>
</dbReference>
<dbReference type="EMBL" id="CAJVQB010006597">
    <property type="protein sequence ID" value="CAG8687939.1"/>
    <property type="molecule type" value="Genomic_DNA"/>
</dbReference>
<feature type="compositionally biased region" description="Polar residues" evidence="1">
    <location>
        <begin position="1"/>
        <end position="18"/>
    </location>
</feature>
<feature type="non-terminal residue" evidence="2">
    <location>
        <position position="1"/>
    </location>
</feature>
<accession>A0ABN7UWN4</accession>
<name>A0ABN7UWN4_GIGMA</name>
<evidence type="ECO:0000313" key="2">
    <source>
        <dbReference type="EMBL" id="CAG8687939.1"/>
    </source>
</evidence>
<reference evidence="2 3" key="1">
    <citation type="submission" date="2021-06" db="EMBL/GenBank/DDBJ databases">
        <authorList>
            <person name="Kallberg Y."/>
            <person name="Tangrot J."/>
            <person name="Rosling A."/>
        </authorList>
    </citation>
    <scope>NUCLEOTIDE SEQUENCE [LARGE SCALE GENOMIC DNA]</scope>
    <source>
        <strain evidence="2 3">120-4 pot B 10/14</strain>
    </source>
</reference>
<protein>
    <submittedName>
        <fullName evidence="2">19363_t:CDS:1</fullName>
    </submittedName>
</protein>
<feature type="compositionally biased region" description="Basic and acidic residues" evidence="1">
    <location>
        <begin position="196"/>
        <end position="206"/>
    </location>
</feature>